<feature type="binding site" evidence="17">
    <location>
        <position position="366"/>
    </location>
    <ligand>
        <name>Mg(2+)</name>
        <dbReference type="ChEBI" id="CHEBI:18420"/>
    </ligand>
</feature>
<evidence type="ECO:0000259" key="20">
    <source>
        <dbReference type="Pfam" id="PF00122"/>
    </source>
</evidence>
<accession>A0AAD9V701</accession>
<dbReference type="SFLD" id="SFLDG00002">
    <property type="entry name" value="C1.7:_P-type_atpase_like"/>
    <property type="match status" value="1"/>
</dbReference>
<sequence length="1123" mass="125775">MEREKHFRLVIPKHAQTKELQRGPHSKHNRNNAIKTTKYSVWSFIPKNLFEQFHRFANIYFLAIVILNLIPEINAFGKYIAMAPLIFVLSVTAIKDLFEDHRRYKSDKAVNNSTCLVFDSYTNSYQQVAWKKVVVGDFVKLTSDKVIPADLLLLNSSDENSICHIETANLDGESNLKQREVVKGINRGNQRFSPGQFQYQLKCELPNNHIHRFHGTLISESRRDTISVGKNNLLLRGCIIRNTDWVEGMVVYAGHDSKALMNNSGPRYKRSKVERDLNVDVIACVIILFILCIIGGVDTLHLDPTALVLIPISLYVSMEVVKLLQVYFISNDLQLYHAETDNPVLCRALNINEDLGQIKYVFSDKTGTLTENKMGEEVYWDRELARVIDSHSKVAHYDSTQNSYLKEFFILLAICNTVVVSRRNPTLPESNRNSGRTDETDLSCNADNDRVPLDLSGCHTASNHLTPDYGSTLAGPRDHTAVCENLAVSATPVKNCLGPLPKRPSGSSLIESMEANGELSEVIYEAESPDEAALVKAASLYGFKLLSRSPDKVTLLIPGEGEVTYEVLHVLPFDSARKRMSIVVRRQDDSSVVVYCKGADSAVLPKLERTSRQFVADEVDAGDGQGGTNCDSLVEETVNHLNFYARDGLRTLCMARRDLTDGDYEEWLEQHKLAETDLRDRERLIHESAHKLECHMELLGATGIEDRLQDGVPEAIARLREGGLKVWVLTGDKQETAINVAHSCRLLDKNMQKVTLNATSKAECNDQITSWLRHFEPEVVSVCSDNSVSGRINSSITETSPPVGLVIDGRTLMYALEESLNQKFLDLAKRCQVVLCCRATPSQKVGREITDNAGKKVKTAFQSAVVQLVRNGLKTMTLAIGDGANDVSMIQMADVGIGISGQEGMQAVMASDFAIGRFKFLSRLLLVHGHWCYDRITKMFLYFFFKNAMFVLVLFWFQLFNGFSGSNAIDDLSLIFFNLLFTAVPPVVCGILDKDVYYGTAADLRMVGIALHQSSVITFIHHVVLWGSILLSFLWFALYGLMGRLFWDMYFVPFVTMATPEFWSVCALSSVAALLPRFVIIVTRHTLWPTDIVEAQLLSKQRGSISLAQPQDIEHRTGVSVSL</sequence>
<keyword evidence="24" id="KW-1185">Reference proteome</keyword>
<dbReference type="EMBL" id="JARQWQ010000025">
    <property type="protein sequence ID" value="KAK2563357.1"/>
    <property type="molecule type" value="Genomic_DNA"/>
</dbReference>
<dbReference type="InterPro" id="IPR032631">
    <property type="entry name" value="P-type_ATPase_N"/>
</dbReference>
<proteinExistence type="inferred from homology"/>
<evidence type="ECO:0000256" key="2">
    <source>
        <dbReference type="ARBA" id="ARBA00004477"/>
    </source>
</evidence>
<feature type="transmembrane region" description="Helical" evidence="18">
    <location>
        <begin position="309"/>
        <end position="329"/>
    </location>
</feature>
<feature type="binding site" evidence="16">
    <location>
        <position position="844"/>
    </location>
    <ligand>
        <name>ATP</name>
        <dbReference type="ChEBI" id="CHEBI:30616"/>
    </ligand>
</feature>
<dbReference type="PRINTS" id="PR00119">
    <property type="entry name" value="CATATPASE"/>
</dbReference>
<dbReference type="FunFam" id="2.70.150.10:FF:000054">
    <property type="entry name" value="Phospholipid-transporting ATPase"/>
    <property type="match status" value="1"/>
</dbReference>
<feature type="domain" description="P-type ATPase C-terminal" evidence="22">
    <location>
        <begin position="1009"/>
        <end position="1090"/>
    </location>
</feature>
<feature type="binding site" evidence="16">
    <location>
        <position position="573"/>
    </location>
    <ligand>
        <name>ATP</name>
        <dbReference type="ChEBI" id="CHEBI:30616"/>
    </ligand>
</feature>
<dbReference type="Pfam" id="PF00122">
    <property type="entry name" value="E1-E2_ATPase"/>
    <property type="match status" value="1"/>
</dbReference>
<dbReference type="NCBIfam" id="TIGR01494">
    <property type="entry name" value="ATPase_P-type"/>
    <property type="match status" value="1"/>
</dbReference>
<dbReference type="SUPFAM" id="SSF81653">
    <property type="entry name" value="Calcium ATPase, transduction domain A"/>
    <property type="match status" value="1"/>
</dbReference>
<evidence type="ECO:0000259" key="21">
    <source>
        <dbReference type="Pfam" id="PF16209"/>
    </source>
</evidence>
<feature type="binding site" evidence="16">
    <location>
        <position position="732"/>
    </location>
    <ligand>
        <name>ATP</name>
        <dbReference type="ChEBI" id="CHEBI:30616"/>
    </ligand>
</feature>
<feature type="binding site" evidence="17">
    <location>
        <position position="886"/>
    </location>
    <ligand>
        <name>Mg(2+)</name>
        <dbReference type="ChEBI" id="CHEBI:18420"/>
    </ligand>
</feature>
<dbReference type="InterPro" id="IPR023298">
    <property type="entry name" value="ATPase_P-typ_TM_dom_sf"/>
</dbReference>
<feature type="compositionally biased region" description="Polar residues" evidence="19">
    <location>
        <begin position="425"/>
        <end position="434"/>
    </location>
</feature>
<comment type="caution">
    <text evidence="23">The sequence shown here is derived from an EMBL/GenBank/DDBJ whole genome shotgun (WGS) entry which is preliminary data.</text>
</comment>
<feature type="binding site" evidence="17">
    <location>
        <position position="882"/>
    </location>
    <ligand>
        <name>Mg(2+)</name>
        <dbReference type="ChEBI" id="CHEBI:18420"/>
    </ligand>
</feature>
<comment type="subcellular location">
    <subcellularLocation>
        <location evidence="2">Endoplasmic reticulum membrane</location>
        <topology evidence="2">Multi-pass membrane protein</topology>
    </subcellularLocation>
    <subcellularLocation>
        <location evidence="18">Membrane</location>
        <topology evidence="18">Multi-pass membrane protein</topology>
    </subcellularLocation>
</comment>
<dbReference type="InterPro" id="IPR008250">
    <property type="entry name" value="ATPase_P-typ_transduc_dom_A_sf"/>
</dbReference>
<dbReference type="GO" id="GO:0005524">
    <property type="term" value="F:ATP binding"/>
    <property type="evidence" value="ECO:0007669"/>
    <property type="project" value="UniProtKB-UniRule"/>
</dbReference>
<feature type="active site" description="4-aspartylphosphate intermediate" evidence="15">
    <location>
        <position position="364"/>
    </location>
</feature>
<feature type="binding site" evidence="16">
    <location>
        <position position="650"/>
    </location>
    <ligand>
        <name>ATP</name>
        <dbReference type="ChEBI" id="CHEBI:30616"/>
    </ligand>
</feature>
<feature type="region of interest" description="Disordered" evidence="19">
    <location>
        <begin position="425"/>
        <end position="445"/>
    </location>
</feature>
<keyword evidence="4 18" id="KW-0812">Transmembrane</keyword>
<keyword evidence="6 16" id="KW-0547">Nucleotide-binding</keyword>
<comment type="catalytic activity">
    <reaction evidence="13 18">
        <text>ATP + H2O + phospholipidSide 1 = ADP + phosphate + phospholipidSide 2.</text>
        <dbReference type="EC" id="7.6.2.1"/>
    </reaction>
</comment>
<dbReference type="PROSITE" id="PS00154">
    <property type="entry name" value="ATPASE_E1_E2"/>
    <property type="match status" value="1"/>
</dbReference>
<evidence type="ECO:0000256" key="1">
    <source>
        <dbReference type="ARBA" id="ARBA00001946"/>
    </source>
</evidence>
<dbReference type="Pfam" id="PF16212">
    <property type="entry name" value="PhoLip_ATPase_C"/>
    <property type="match status" value="2"/>
</dbReference>
<dbReference type="SUPFAM" id="SSF81660">
    <property type="entry name" value="Metal cation-transporting ATPase, ATP-binding domain N"/>
    <property type="match status" value="1"/>
</dbReference>
<evidence type="ECO:0000259" key="22">
    <source>
        <dbReference type="Pfam" id="PF16212"/>
    </source>
</evidence>
<dbReference type="InterPro" id="IPR023214">
    <property type="entry name" value="HAD_sf"/>
</dbReference>
<evidence type="ECO:0000256" key="8">
    <source>
        <dbReference type="ARBA" id="ARBA00022840"/>
    </source>
</evidence>
<keyword evidence="8 16" id="KW-0067">ATP-binding</keyword>
<evidence type="ECO:0000256" key="12">
    <source>
        <dbReference type="ARBA" id="ARBA00023136"/>
    </source>
</evidence>
<feature type="domain" description="P-type ATPase C-terminal" evidence="22">
    <location>
        <begin position="908"/>
        <end position="998"/>
    </location>
</feature>
<evidence type="ECO:0000256" key="3">
    <source>
        <dbReference type="ARBA" id="ARBA00008109"/>
    </source>
</evidence>
<name>A0AAD9V701_ACRCE</name>
<dbReference type="FunFam" id="3.40.1110.10:FF:000009">
    <property type="entry name" value="Phospholipid-transporting ATPase"/>
    <property type="match status" value="1"/>
</dbReference>
<dbReference type="FunFam" id="3.40.50.1000:FF:000023">
    <property type="entry name" value="Phospholipid-transporting ATPase"/>
    <property type="match status" value="1"/>
</dbReference>
<feature type="binding site" evidence="16">
    <location>
        <position position="885"/>
    </location>
    <ligand>
        <name>ATP</name>
        <dbReference type="ChEBI" id="CHEBI:30616"/>
    </ligand>
</feature>
<feature type="binding site" evidence="16">
    <location>
        <position position="597"/>
    </location>
    <ligand>
        <name>ATP</name>
        <dbReference type="ChEBI" id="CHEBI:30616"/>
    </ligand>
</feature>
<evidence type="ECO:0000256" key="9">
    <source>
        <dbReference type="ARBA" id="ARBA00022842"/>
    </source>
</evidence>
<feature type="domain" description="P-type ATPase N-terminal" evidence="21">
    <location>
        <begin position="28"/>
        <end position="81"/>
    </location>
</feature>
<dbReference type="SUPFAM" id="SSF81665">
    <property type="entry name" value="Calcium ATPase, transmembrane domain M"/>
    <property type="match status" value="1"/>
</dbReference>
<dbReference type="InterPro" id="IPR006539">
    <property type="entry name" value="P-type_ATPase_IV"/>
</dbReference>
<feature type="binding site" evidence="16">
    <location>
        <position position="531"/>
    </location>
    <ligand>
        <name>ATP</name>
        <dbReference type="ChEBI" id="CHEBI:30616"/>
    </ligand>
</feature>
<keyword evidence="11 18" id="KW-1133">Transmembrane helix</keyword>
<evidence type="ECO:0000256" key="15">
    <source>
        <dbReference type="PIRSR" id="PIRSR606539-1"/>
    </source>
</evidence>
<dbReference type="InterPro" id="IPR018303">
    <property type="entry name" value="ATPase_P-typ_P_site"/>
</dbReference>
<keyword evidence="9 17" id="KW-0460">Magnesium</keyword>
<reference evidence="23" key="1">
    <citation type="journal article" date="2023" name="G3 (Bethesda)">
        <title>Whole genome assembly and annotation of the endangered Caribbean coral Acropora cervicornis.</title>
        <authorList>
            <person name="Selwyn J.D."/>
            <person name="Vollmer S.V."/>
        </authorList>
    </citation>
    <scope>NUCLEOTIDE SEQUENCE</scope>
    <source>
        <strain evidence="23">K2</strain>
    </source>
</reference>
<evidence type="ECO:0000313" key="23">
    <source>
        <dbReference type="EMBL" id="KAK2563357.1"/>
    </source>
</evidence>
<dbReference type="PANTHER" id="PTHR24092">
    <property type="entry name" value="PROBABLE PHOSPHOLIPID-TRANSPORTING ATPASE"/>
    <property type="match status" value="1"/>
</dbReference>
<feature type="binding site" evidence="16">
    <location>
        <position position="731"/>
    </location>
    <ligand>
        <name>ATP</name>
        <dbReference type="ChEBI" id="CHEBI:30616"/>
    </ligand>
</feature>
<dbReference type="SFLD" id="SFLDF00027">
    <property type="entry name" value="p-type_atpase"/>
    <property type="match status" value="1"/>
</dbReference>
<dbReference type="GO" id="GO:0005886">
    <property type="term" value="C:plasma membrane"/>
    <property type="evidence" value="ECO:0007669"/>
    <property type="project" value="TreeGrafter"/>
</dbReference>
<feature type="transmembrane region" description="Helical" evidence="18">
    <location>
        <begin position="277"/>
        <end position="297"/>
    </location>
</feature>
<evidence type="ECO:0000256" key="14">
    <source>
        <dbReference type="ARBA" id="ARBA00050913"/>
    </source>
</evidence>
<dbReference type="Pfam" id="PF16209">
    <property type="entry name" value="PhoLip_ATPase_N"/>
    <property type="match status" value="1"/>
</dbReference>
<feature type="binding site" evidence="16">
    <location>
        <position position="366"/>
    </location>
    <ligand>
        <name>ATP</name>
        <dbReference type="ChEBI" id="CHEBI:30616"/>
    </ligand>
</feature>
<dbReference type="GO" id="GO:0005789">
    <property type="term" value="C:endoplasmic reticulum membrane"/>
    <property type="evidence" value="ECO:0007669"/>
    <property type="project" value="UniProtKB-SubCell"/>
</dbReference>
<keyword evidence="12 18" id="KW-0472">Membrane</keyword>
<dbReference type="GO" id="GO:0045332">
    <property type="term" value="P:phospholipid translocation"/>
    <property type="evidence" value="ECO:0007669"/>
    <property type="project" value="TreeGrafter"/>
</dbReference>
<dbReference type="Gene3D" id="3.40.1110.10">
    <property type="entry name" value="Calcium-transporting ATPase, cytoplasmic domain N"/>
    <property type="match status" value="2"/>
</dbReference>
<feature type="transmembrane region" description="Helical" evidence="18">
    <location>
        <begin position="1062"/>
        <end position="1082"/>
    </location>
</feature>
<reference evidence="23" key="2">
    <citation type="journal article" date="2023" name="Science">
        <title>Genomic signatures of disease resistance in endangered staghorn corals.</title>
        <authorList>
            <person name="Vollmer S.V."/>
            <person name="Selwyn J.D."/>
            <person name="Despard B.A."/>
            <person name="Roesel C.L."/>
        </authorList>
    </citation>
    <scope>NUCLEOTIDE SEQUENCE</scope>
    <source>
        <strain evidence="23">K2</strain>
    </source>
</reference>
<dbReference type="Pfam" id="PF13246">
    <property type="entry name" value="Cation_ATPase"/>
    <property type="match status" value="1"/>
</dbReference>
<dbReference type="GO" id="GO:0016887">
    <property type="term" value="F:ATP hydrolysis activity"/>
    <property type="evidence" value="ECO:0007669"/>
    <property type="project" value="InterPro"/>
</dbReference>
<evidence type="ECO:0000313" key="24">
    <source>
        <dbReference type="Proteomes" id="UP001249851"/>
    </source>
</evidence>
<dbReference type="CDD" id="cd02073">
    <property type="entry name" value="P-type_ATPase_APLT_Dnf-like"/>
    <property type="match status" value="1"/>
</dbReference>
<dbReference type="PANTHER" id="PTHR24092:SF218">
    <property type="entry name" value="PHOSPHOLIPID-TRANSPORTING ATPASE"/>
    <property type="match status" value="1"/>
</dbReference>
<evidence type="ECO:0000256" key="4">
    <source>
        <dbReference type="ARBA" id="ARBA00022692"/>
    </source>
</evidence>
<dbReference type="InterPro" id="IPR032630">
    <property type="entry name" value="P_typ_ATPase_c"/>
</dbReference>
<feature type="binding site" evidence="16">
    <location>
        <position position="838"/>
    </location>
    <ligand>
        <name>ATP</name>
        <dbReference type="ChEBI" id="CHEBI:30616"/>
    </ligand>
</feature>
<dbReference type="InterPro" id="IPR036412">
    <property type="entry name" value="HAD-like_sf"/>
</dbReference>
<organism evidence="23 24">
    <name type="scientific">Acropora cervicornis</name>
    <name type="common">Staghorn coral</name>
    <dbReference type="NCBI Taxonomy" id="6130"/>
    <lineage>
        <taxon>Eukaryota</taxon>
        <taxon>Metazoa</taxon>
        <taxon>Cnidaria</taxon>
        <taxon>Anthozoa</taxon>
        <taxon>Hexacorallia</taxon>
        <taxon>Scleractinia</taxon>
        <taxon>Astrocoeniina</taxon>
        <taxon>Acroporidae</taxon>
        <taxon>Acropora</taxon>
    </lineage>
</organism>
<evidence type="ECO:0000256" key="5">
    <source>
        <dbReference type="ARBA" id="ARBA00022723"/>
    </source>
</evidence>
<feature type="binding site" evidence="16">
    <location>
        <position position="365"/>
    </location>
    <ligand>
        <name>ATP</name>
        <dbReference type="ChEBI" id="CHEBI:30616"/>
    </ligand>
</feature>
<protein>
    <recommendedName>
        <fullName evidence="18">Phospholipid-transporting ATPase</fullName>
        <ecNumber evidence="18">7.6.2.1</ecNumber>
    </recommendedName>
</protein>
<dbReference type="InterPro" id="IPR023299">
    <property type="entry name" value="ATPase_P-typ_cyto_dom_N"/>
</dbReference>
<feature type="transmembrane region" description="Helical" evidence="18">
    <location>
        <begin position="79"/>
        <end position="98"/>
    </location>
</feature>
<feature type="domain" description="P-type ATPase A" evidence="20">
    <location>
        <begin position="123"/>
        <end position="186"/>
    </location>
</feature>
<feature type="transmembrane region" description="Helical" evidence="18">
    <location>
        <begin position="56"/>
        <end position="73"/>
    </location>
</feature>
<dbReference type="InterPro" id="IPR059000">
    <property type="entry name" value="ATPase_P-type_domA"/>
</dbReference>
<comment type="catalytic activity">
    <reaction evidence="14">
        <text>a beta-D-glucosyl-(1&lt;-&gt;1')-N-acylsphing-4-enine(out) + ATP + H2O = a beta-D-glucosyl-(1&lt;-&gt;1')-N-acylsphing-4-enine(in) + ADP + phosphate + H(+)</text>
        <dbReference type="Rhea" id="RHEA:66036"/>
        <dbReference type="ChEBI" id="CHEBI:15377"/>
        <dbReference type="ChEBI" id="CHEBI:15378"/>
        <dbReference type="ChEBI" id="CHEBI:22801"/>
        <dbReference type="ChEBI" id="CHEBI:30616"/>
        <dbReference type="ChEBI" id="CHEBI:43474"/>
        <dbReference type="ChEBI" id="CHEBI:456216"/>
    </reaction>
    <physiologicalReaction direction="left-to-right" evidence="14">
        <dbReference type="Rhea" id="RHEA:66037"/>
    </physiologicalReaction>
</comment>
<dbReference type="EC" id="7.6.2.1" evidence="18"/>
<evidence type="ECO:0000256" key="11">
    <source>
        <dbReference type="ARBA" id="ARBA00022989"/>
    </source>
</evidence>
<evidence type="ECO:0000256" key="16">
    <source>
        <dbReference type="PIRSR" id="PIRSR606539-2"/>
    </source>
</evidence>
<evidence type="ECO:0000256" key="19">
    <source>
        <dbReference type="SAM" id="MobiDB-lite"/>
    </source>
</evidence>
<evidence type="ECO:0000256" key="18">
    <source>
        <dbReference type="RuleBase" id="RU362033"/>
    </source>
</evidence>
<feature type="transmembrane region" description="Helical" evidence="18">
    <location>
        <begin position="1023"/>
        <end position="1042"/>
    </location>
</feature>
<keyword evidence="7" id="KW-0256">Endoplasmic reticulum</keyword>
<comment type="cofactor">
    <cofactor evidence="1 17">
        <name>Mg(2+)</name>
        <dbReference type="ChEBI" id="CHEBI:18420"/>
    </cofactor>
</comment>
<evidence type="ECO:0000256" key="13">
    <source>
        <dbReference type="ARBA" id="ARBA00034036"/>
    </source>
</evidence>
<evidence type="ECO:0000256" key="7">
    <source>
        <dbReference type="ARBA" id="ARBA00022824"/>
    </source>
</evidence>
<feature type="binding site" evidence="17">
    <location>
        <position position="364"/>
    </location>
    <ligand>
        <name>Mg(2+)</name>
        <dbReference type="ChEBI" id="CHEBI:18420"/>
    </ligand>
</feature>
<dbReference type="AlphaFoldDB" id="A0AAD9V701"/>
<feature type="binding site" evidence="16">
    <location>
        <position position="886"/>
    </location>
    <ligand>
        <name>ATP</name>
        <dbReference type="ChEBI" id="CHEBI:30616"/>
    </ligand>
</feature>
<feature type="binding site" evidence="16">
    <location>
        <position position="730"/>
    </location>
    <ligand>
        <name>ATP</name>
        <dbReference type="ChEBI" id="CHEBI:30616"/>
    </ligand>
</feature>
<keyword evidence="5 17" id="KW-0479">Metal-binding</keyword>
<feature type="binding site" evidence="16">
    <location>
        <position position="364"/>
    </location>
    <ligand>
        <name>ATP</name>
        <dbReference type="ChEBI" id="CHEBI:30616"/>
    </ligand>
</feature>
<dbReference type="Gene3D" id="3.40.50.1000">
    <property type="entry name" value="HAD superfamily/HAD-like"/>
    <property type="match status" value="2"/>
</dbReference>
<keyword evidence="10 18" id="KW-1278">Translocase</keyword>
<evidence type="ECO:0000256" key="6">
    <source>
        <dbReference type="ARBA" id="ARBA00022741"/>
    </source>
</evidence>
<feature type="transmembrane region" description="Helical" evidence="18">
    <location>
        <begin position="940"/>
        <end position="960"/>
    </location>
</feature>
<comment type="similarity">
    <text evidence="3 18">Belongs to the cation transport ATPase (P-type) (TC 3.A.3) family. Type IV subfamily.</text>
</comment>
<feature type="transmembrane region" description="Helical" evidence="18">
    <location>
        <begin position="972"/>
        <end position="992"/>
    </location>
</feature>
<dbReference type="SFLD" id="SFLDS00003">
    <property type="entry name" value="Haloacid_Dehalogenase"/>
    <property type="match status" value="1"/>
</dbReference>
<dbReference type="Gene3D" id="1.20.1110.10">
    <property type="entry name" value="Calcium-transporting ATPase, transmembrane domain"/>
    <property type="match status" value="1"/>
</dbReference>
<dbReference type="SUPFAM" id="SSF56784">
    <property type="entry name" value="HAD-like"/>
    <property type="match status" value="1"/>
</dbReference>
<evidence type="ECO:0000256" key="10">
    <source>
        <dbReference type="ARBA" id="ARBA00022967"/>
    </source>
</evidence>
<dbReference type="InterPro" id="IPR001757">
    <property type="entry name" value="P_typ_ATPase"/>
</dbReference>
<dbReference type="Gene3D" id="2.70.150.10">
    <property type="entry name" value="Calcium-transporting ATPase, cytoplasmic transduction domain A"/>
    <property type="match status" value="1"/>
</dbReference>
<evidence type="ECO:0000256" key="17">
    <source>
        <dbReference type="PIRSR" id="PIRSR606539-3"/>
    </source>
</evidence>
<gene>
    <name evidence="23" type="ORF">P5673_013044</name>
</gene>
<dbReference type="InterPro" id="IPR044492">
    <property type="entry name" value="P_typ_ATPase_HD_dom"/>
</dbReference>
<dbReference type="Proteomes" id="UP001249851">
    <property type="component" value="Unassembled WGS sequence"/>
</dbReference>
<dbReference type="GO" id="GO:0000287">
    <property type="term" value="F:magnesium ion binding"/>
    <property type="evidence" value="ECO:0007669"/>
    <property type="project" value="UniProtKB-UniRule"/>
</dbReference>
<dbReference type="NCBIfam" id="TIGR01652">
    <property type="entry name" value="ATPase-Plipid"/>
    <property type="match status" value="1"/>
</dbReference>
<dbReference type="GO" id="GO:0140327">
    <property type="term" value="F:flippase activity"/>
    <property type="evidence" value="ECO:0007669"/>
    <property type="project" value="UniProtKB-ARBA"/>
</dbReference>